<protein>
    <submittedName>
        <fullName evidence="1">Uncharacterized protein</fullName>
    </submittedName>
</protein>
<evidence type="ECO:0000313" key="2">
    <source>
        <dbReference type="Proteomes" id="UP000604046"/>
    </source>
</evidence>
<name>A0A812H7I4_9DINO</name>
<accession>A0A812H7I4</accession>
<comment type="caution">
    <text evidence="1">The sequence shown here is derived from an EMBL/GenBank/DDBJ whole genome shotgun (WGS) entry which is preliminary data.</text>
</comment>
<sequence>TFRGEAQSCALAPPIFLDTMELTRRRCQSILALAAFALAWRPGMQAFAGATRALWSLAQRTDIRLLQPTARRAVMEPPTRMRPPDVEDAVRSKAKDWAECLVQFGGNSYDAQEASAGGTHLMAVSV</sequence>
<dbReference type="EMBL" id="CAJNDS010000077">
    <property type="protein sequence ID" value="CAE6946112.1"/>
    <property type="molecule type" value="Genomic_DNA"/>
</dbReference>
<evidence type="ECO:0000313" key="1">
    <source>
        <dbReference type="EMBL" id="CAE6946112.1"/>
    </source>
</evidence>
<dbReference type="Proteomes" id="UP000604046">
    <property type="component" value="Unassembled WGS sequence"/>
</dbReference>
<gene>
    <name evidence="1" type="ORF">SNAT2548_LOCUS1401</name>
</gene>
<organism evidence="1 2">
    <name type="scientific">Symbiodinium natans</name>
    <dbReference type="NCBI Taxonomy" id="878477"/>
    <lineage>
        <taxon>Eukaryota</taxon>
        <taxon>Sar</taxon>
        <taxon>Alveolata</taxon>
        <taxon>Dinophyceae</taxon>
        <taxon>Suessiales</taxon>
        <taxon>Symbiodiniaceae</taxon>
        <taxon>Symbiodinium</taxon>
    </lineage>
</organism>
<feature type="non-terminal residue" evidence="1">
    <location>
        <position position="126"/>
    </location>
</feature>
<dbReference type="OrthoDB" id="446069at2759"/>
<reference evidence="1" key="1">
    <citation type="submission" date="2021-02" db="EMBL/GenBank/DDBJ databases">
        <authorList>
            <person name="Dougan E. K."/>
            <person name="Rhodes N."/>
            <person name="Thang M."/>
            <person name="Chan C."/>
        </authorList>
    </citation>
    <scope>NUCLEOTIDE SEQUENCE</scope>
</reference>
<dbReference type="AlphaFoldDB" id="A0A812H7I4"/>
<keyword evidence="2" id="KW-1185">Reference proteome</keyword>
<proteinExistence type="predicted"/>